<accession>A0A8J2K7I9</accession>
<dbReference type="AlphaFoldDB" id="A0A8J2K7I9"/>
<evidence type="ECO:0000313" key="2">
    <source>
        <dbReference type="Proteomes" id="UP000708208"/>
    </source>
</evidence>
<evidence type="ECO:0000313" key="1">
    <source>
        <dbReference type="EMBL" id="CAG7734250.1"/>
    </source>
</evidence>
<keyword evidence="2" id="KW-1185">Reference proteome</keyword>
<comment type="caution">
    <text evidence="1">The sequence shown here is derived from an EMBL/GenBank/DDBJ whole genome shotgun (WGS) entry which is preliminary data.</text>
</comment>
<feature type="non-terminal residue" evidence="1">
    <location>
        <position position="1"/>
    </location>
</feature>
<name>A0A8J2K7I9_9HEXA</name>
<dbReference type="Proteomes" id="UP000708208">
    <property type="component" value="Unassembled WGS sequence"/>
</dbReference>
<proteinExistence type="predicted"/>
<sequence length="32" mass="3799">NRLSGYPVDPSVNDDNCQKWTQEKYRVCCPPW</sequence>
<protein>
    <submittedName>
        <fullName evidence="1">Uncharacterized protein</fullName>
    </submittedName>
</protein>
<organism evidence="1 2">
    <name type="scientific">Allacma fusca</name>
    <dbReference type="NCBI Taxonomy" id="39272"/>
    <lineage>
        <taxon>Eukaryota</taxon>
        <taxon>Metazoa</taxon>
        <taxon>Ecdysozoa</taxon>
        <taxon>Arthropoda</taxon>
        <taxon>Hexapoda</taxon>
        <taxon>Collembola</taxon>
        <taxon>Symphypleona</taxon>
        <taxon>Sminthuridae</taxon>
        <taxon>Allacma</taxon>
    </lineage>
</organism>
<gene>
    <name evidence="1" type="ORF">AFUS01_LOCUS22649</name>
</gene>
<dbReference type="EMBL" id="CAJVCH010265455">
    <property type="protein sequence ID" value="CAG7734250.1"/>
    <property type="molecule type" value="Genomic_DNA"/>
</dbReference>
<reference evidence="1" key="1">
    <citation type="submission" date="2021-06" db="EMBL/GenBank/DDBJ databases">
        <authorList>
            <person name="Hodson N. C."/>
            <person name="Mongue J. A."/>
            <person name="Jaron S. K."/>
        </authorList>
    </citation>
    <scope>NUCLEOTIDE SEQUENCE</scope>
</reference>